<keyword evidence="7 9" id="KW-0238">DNA-binding</keyword>
<dbReference type="FunFam" id="2.40.50.140:FF:000090">
    <property type="entry name" value="Replication protein A subunit"/>
    <property type="match status" value="1"/>
</dbReference>
<proteinExistence type="inferred from homology"/>
<keyword evidence="8 9" id="KW-0539">Nucleus</keyword>
<dbReference type="Pfam" id="PF01336">
    <property type="entry name" value="tRNA_anti-codon"/>
    <property type="match status" value="1"/>
</dbReference>
<dbReference type="SUPFAM" id="SSF50249">
    <property type="entry name" value="Nucleic acid-binding proteins"/>
    <property type="match status" value="3"/>
</dbReference>
<dbReference type="GO" id="GO:0006260">
    <property type="term" value="P:DNA replication"/>
    <property type="evidence" value="ECO:0007669"/>
    <property type="project" value="UniProtKB-KW"/>
</dbReference>
<evidence type="ECO:0000259" key="13">
    <source>
        <dbReference type="Pfam" id="PF16900"/>
    </source>
</evidence>
<reference evidence="14 15" key="1">
    <citation type="journal article" date="2019" name="Front. Genet.">
        <title>Whole-Genome Sequencing of the Opportunistic Yeast Pathogen Candida inconspicua Uncovers Its Hybrid Origin.</title>
        <authorList>
            <person name="Mixao V."/>
            <person name="Hansen A.P."/>
            <person name="Saus E."/>
            <person name="Boekhout T."/>
            <person name="Lass-Florl C."/>
            <person name="Gabaldon T."/>
        </authorList>
    </citation>
    <scope>NUCLEOTIDE SEQUENCE [LARGE SCALE GENOMIC DNA]</scope>
    <source>
        <strain evidence="14 15">CBS 180</strain>
    </source>
</reference>
<dbReference type="InterPro" id="IPR012340">
    <property type="entry name" value="NA-bd_OB-fold"/>
</dbReference>
<evidence type="ECO:0000259" key="11">
    <source>
        <dbReference type="Pfam" id="PF01336"/>
    </source>
</evidence>
<dbReference type="EMBL" id="SELW01000308">
    <property type="protein sequence ID" value="TID29466.1"/>
    <property type="molecule type" value="Genomic_DNA"/>
</dbReference>
<dbReference type="GO" id="GO:0006281">
    <property type="term" value="P:DNA repair"/>
    <property type="evidence" value="ECO:0007669"/>
    <property type="project" value="InterPro"/>
</dbReference>
<evidence type="ECO:0000313" key="14">
    <source>
        <dbReference type="EMBL" id="TID29466.1"/>
    </source>
</evidence>
<comment type="subunit">
    <text evidence="9">Component of the heterotrimeric canonical replication protein A complex (RPA).</text>
</comment>
<dbReference type="Gene3D" id="2.40.50.140">
    <property type="entry name" value="Nucleic acid-binding proteins"/>
    <property type="match status" value="3"/>
</dbReference>
<sequence>MEHLVPDTLLKIFTNNDTSQPIYFQIHVAKSLSEPGKKRLLINDSKWCVNGIFKPNEHQKELENFKKFNIYYSDNYHLATVNSKNFIIFNTLKNIGDGPTVDKDSFQNLEHYLKDHPEINKYEKSLNLANTTTNNNHPTTTHSPSPSPSTNPQSTITKQNNNSSTTPSNISSKFKCFITIDQISAYQTQWSIKARVSFKGDIKTWSNARSSGKLFSFNLMDETGQIKVTCFNAAADKYFDIIQENKAFYITKARVGVANKKFSNLSHACELTFENETILEPCEDEAVAPIKFNFVKLNELANLENNAYVDVLGIIKEVGENRSFTSKATGKEFERRDIVIVDETQTAINVGLWNKTARDFNLDVGTPIAIRDAKINEFNGKQLTLVFTSIIVSNPNVPEAYKLKGWYDKEGSLGNYTNLRSTTTISNNLSSKDSILERLTIKAVNEQKLGYDASKPDFFTLKASVSFIRPENFSYPACSSTDCSKKVIQQSDGTWRCEKCSLNFPTPNHRYIMTASILDETGQMWINLFNEQAQTLIGVDANKLLEIKEKSPTALKNYLNDKVLYKEYAFRIKASLDSYNGQDRVRFQVLSLSNIDPSIEADVLAEQIDKFNF</sequence>
<feature type="domain" description="Replication factor A C-terminal" evidence="12">
    <location>
        <begin position="458"/>
        <end position="603"/>
    </location>
</feature>
<dbReference type="InterPro" id="IPR004591">
    <property type="entry name" value="Rfa1"/>
</dbReference>
<dbReference type="STRING" id="52247.A0A4T0X2F4"/>
<keyword evidence="4 9" id="KW-0479">Metal-binding</keyword>
<comment type="similarity">
    <text evidence="2 9">Belongs to the replication factor A protein 1 family.</text>
</comment>
<protein>
    <recommendedName>
        <fullName evidence="9">Replication protein A subunit</fullName>
    </recommendedName>
</protein>
<evidence type="ECO:0000256" key="5">
    <source>
        <dbReference type="ARBA" id="ARBA00022771"/>
    </source>
</evidence>
<evidence type="ECO:0000256" key="1">
    <source>
        <dbReference type="ARBA" id="ARBA00004123"/>
    </source>
</evidence>
<evidence type="ECO:0000256" key="9">
    <source>
        <dbReference type="RuleBase" id="RU364130"/>
    </source>
</evidence>
<keyword evidence="15" id="KW-1185">Reference proteome</keyword>
<dbReference type="AlphaFoldDB" id="A0A4T0X2F4"/>
<dbReference type="CDD" id="cd04475">
    <property type="entry name" value="RPA1_DBD_B"/>
    <property type="match status" value="1"/>
</dbReference>
<name>A0A4T0X2F4_9ASCO</name>
<evidence type="ECO:0000256" key="7">
    <source>
        <dbReference type="ARBA" id="ARBA00023125"/>
    </source>
</evidence>
<dbReference type="InterPro" id="IPR047192">
    <property type="entry name" value="Euk_RPA1_DBD_C"/>
</dbReference>
<keyword evidence="6 9" id="KW-0862">Zinc</keyword>
<gene>
    <name evidence="14" type="ORF">CANINC_001946</name>
</gene>
<dbReference type="OrthoDB" id="1751331at2759"/>
<evidence type="ECO:0000256" key="8">
    <source>
        <dbReference type="ARBA" id="ARBA00023242"/>
    </source>
</evidence>
<dbReference type="CDD" id="cd04474">
    <property type="entry name" value="RPA1_DBD_A"/>
    <property type="match status" value="1"/>
</dbReference>
<dbReference type="InterPro" id="IPR013955">
    <property type="entry name" value="Rep_factor-A_C"/>
</dbReference>
<comment type="caution">
    <text evidence="14">The sequence shown here is derived from an EMBL/GenBank/DDBJ whole genome shotgun (WGS) entry which is preliminary data.</text>
</comment>
<keyword evidence="3 9" id="KW-0235">DNA replication</keyword>
<dbReference type="FunFam" id="2.40.50.140:FF:000064">
    <property type="entry name" value="Replication protein A subunit"/>
    <property type="match status" value="1"/>
</dbReference>
<dbReference type="Pfam" id="PF08646">
    <property type="entry name" value="Rep_fac-A_C"/>
    <property type="match status" value="1"/>
</dbReference>
<organism evidence="14 15">
    <name type="scientific">Pichia inconspicua</name>
    <dbReference type="NCBI Taxonomy" id="52247"/>
    <lineage>
        <taxon>Eukaryota</taxon>
        <taxon>Fungi</taxon>
        <taxon>Dikarya</taxon>
        <taxon>Ascomycota</taxon>
        <taxon>Saccharomycotina</taxon>
        <taxon>Pichiomycetes</taxon>
        <taxon>Pichiales</taxon>
        <taxon>Pichiaceae</taxon>
        <taxon>Pichia</taxon>
    </lineage>
</organism>
<dbReference type="GO" id="GO:0008270">
    <property type="term" value="F:zinc ion binding"/>
    <property type="evidence" value="ECO:0007669"/>
    <property type="project" value="UniProtKB-KW"/>
</dbReference>
<dbReference type="FunFam" id="2.40.50.140:FF:000041">
    <property type="entry name" value="Replication protein A subunit"/>
    <property type="match status" value="1"/>
</dbReference>
<dbReference type="CDD" id="cd04476">
    <property type="entry name" value="RPA1_DBD_C"/>
    <property type="match status" value="1"/>
</dbReference>
<dbReference type="GO" id="GO:0005662">
    <property type="term" value="C:DNA replication factor A complex"/>
    <property type="evidence" value="ECO:0007669"/>
    <property type="project" value="UniProtKB-ARBA"/>
</dbReference>
<dbReference type="NCBIfam" id="TIGR00617">
    <property type="entry name" value="rpa1"/>
    <property type="match status" value="1"/>
</dbReference>
<feature type="domain" description="Replication protein A OB" evidence="13">
    <location>
        <begin position="297"/>
        <end position="392"/>
    </location>
</feature>
<dbReference type="Pfam" id="PF16900">
    <property type="entry name" value="REPA_OB_2"/>
    <property type="match status" value="1"/>
</dbReference>
<evidence type="ECO:0000256" key="4">
    <source>
        <dbReference type="ARBA" id="ARBA00022723"/>
    </source>
</evidence>
<evidence type="ECO:0000256" key="3">
    <source>
        <dbReference type="ARBA" id="ARBA00022705"/>
    </source>
</evidence>
<dbReference type="PANTHER" id="PTHR47165">
    <property type="entry name" value="OS03G0429900 PROTEIN"/>
    <property type="match status" value="1"/>
</dbReference>
<dbReference type="GO" id="GO:0003697">
    <property type="term" value="F:single-stranded DNA binding"/>
    <property type="evidence" value="ECO:0007669"/>
    <property type="project" value="UniProtKB-ARBA"/>
</dbReference>
<evidence type="ECO:0000313" key="15">
    <source>
        <dbReference type="Proteomes" id="UP000307173"/>
    </source>
</evidence>
<evidence type="ECO:0000256" key="6">
    <source>
        <dbReference type="ARBA" id="ARBA00022833"/>
    </source>
</evidence>
<comment type="function">
    <text evidence="9">As part of the replication protein A (RPA/RP-A), a single-stranded DNA-binding heterotrimeric complex, may play an essential role in DNA replication, recombination and repair. Binds and stabilizes single-stranded DNA intermediates, preventing complementary DNA reannealing and recruiting different proteins involved in DNA metabolism.</text>
</comment>
<dbReference type="InterPro" id="IPR004365">
    <property type="entry name" value="NA-bd_OB_tRNA"/>
</dbReference>
<comment type="subcellular location">
    <subcellularLocation>
        <location evidence="1 9">Nucleus</location>
    </subcellularLocation>
</comment>
<evidence type="ECO:0000256" key="10">
    <source>
        <dbReference type="SAM" id="MobiDB-lite"/>
    </source>
</evidence>
<dbReference type="GO" id="GO:0000781">
    <property type="term" value="C:chromosome, telomeric region"/>
    <property type="evidence" value="ECO:0007669"/>
    <property type="project" value="UniProtKB-ARBA"/>
</dbReference>
<dbReference type="Proteomes" id="UP000307173">
    <property type="component" value="Unassembled WGS sequence"/>
</dbReference>
<dbReference type="GO" id="GO:0006310">
    <property type="term" value="P:DNA recombination"/>
    <property type="evidence" value="ECO:0007669"/>
    <property type="project" value="InterPro"/>
</dbReference>
<feature type="compositionally biased region" description="Low complexity" evidence="10">
    <location>
        <begin position="130"/>
        <end position="168"/>
    </location>
</feature>
<evidence type="ECO:0000259" key="12">
    <source>
        <dbReference type="Pfam" id="PF08646"/>
    </source>
</evidence>
<keyword evidence="5 9" id="KW-0863">Zinc-finger</keyword>
<accession>A0A4T0X2F4</accession>
<evidence type="ECO:0000256" key="2">
    <source>
        <dbReference type="ARBA" id="ARBA00005690"/>
    </source>
</evidence>
<feature type="region of interest" description="Disordered" evidence="10">
    <location>
        <begin position="129"/>
        <end position="168"/>
    </location>
</feature>
<feature type="domain" description="OB" evidence="11">
    <location>
        <begin position="192"/>
        <end position="261"/>
    </location>
</feature>
<dbReference type="GO" id="GO:0007004">
    <property type="term" value="P:telomere maintenance via telomerase"/>
    <property type="evidence" value="ECO:0007669"/>
    <property type="project" value="UniProtKB-ARBA"/>
</dbReference>
<dbReference type="InterPro" id="IPR031657">
    <property type="entry name" value="REPA_OB_2"/>
</dbReference>
<dbReference type="PANTHER" id="PTHR47165:SF4">
    <property type="entry name" value="OS03G0429900 PROTEIN"/>
    <property type="match status" value="1"/>
</dbReference>